<keyword evidence="2" id="KW-1185">Reference proteome</keyword>
<dbReference type="Proteomes" id="UP000775213">
    <property type="component" value="Unassembled WGS sequence"/>
</dbReference>
<reference evidence="1 2" key="1">
    <citation type="journal article" date="2021" name="Hortic Res">
        <title>Chromosome-scale assembly of the Dendrobium chrysotoxum genome enhances the understanding of orchid evolution.</title>
        <authorList>
            <person name="Zhang Y."/>
            <person name="Zhang G.Q."/>
            <person name="Zhang D."/>
            <person name="Liu X.D."/>
            <person name="Xu X.Y."/>
            <person name="Sun W.H."/>
            <person name="Yu X."/>
            <person name="Zhu X."/>
            <person name="Wang Z.W."/>
            <person name="Zhao X."/>
            <person name="Zhong W.Y."/>
            <person name="Chen H."/>
            <person name="Yin W.L."/>
            <person name="Huang T."/>
            <person name="Niu S.C."/>
            <person name="Liu Z.J."/>
        </authorList>
    </citation>
    <scope>NUCLEOTIDE SEQUENCE [LARGE SCALE GENOMIC DNA]</scope>
    <source>
        <strain evidence="1">Lindl</strain>
    </source>
</reference>
<evidence type="ECO:0000313" key="1">
    <source>
        <dbReference type="EMBL" id="KAH0469436.1"/>
    </source>
</evidence>
<dbReference type="EMBL" id="JAGFBR010000002">
    <property type="protein sequence ID" value="KAH0469436.1"/>
    <property type="molecule type" value="Genomic_DNA"/>
</dbReference>
<name>A0AAV7HKD4_DENCH</name>
<accession>A0AAV7HKD4</accession>
<protein>
    <submittedName>
        <fullName evidence="1">Uncharacterized protein</fullName>
    </submittedName>
</protein>
<comment type="caution">
    <text evidence="1">The sequence shown here is derived from an EMBL/GenBank/DDBJ whole genome shotgun (WGS) entry which is preliminary data.</text>
</comment>
<evidence type="ECO:0000313" key="2">
    <source>
        <dbReference type="Proteomes" id="UP000775213"/>
    </source>
</evidence>
<dbReference type="AlphaFoldDB" id="A0AAV7HKD4"/>
<proteinExistence type="predicted"/>
<organism evidence="1 2">
    <name type="scientific">Dendrobium chrysotoxum</name>
    <name type="common">Orchid</name>
    <dbReference type="NCBI Taxonomy" id="161865"/>
    <lineage>
        <taxon>Eukaryota</taxon>
        <taxon>Viridiplantae</taxon>
        <taxon>Streptophyta</taxon>
        <taxon>Embryophyta</taxon>
        <taxon>Tracheophyta</taxon>
        <taxon>Spermatophyta</taxon>
        <taxon>Magnoliopsida</taxon>
        <taxon>Liliopsida</taxon>
        <taxon>Asparagales</taxon>
        <taxon>Orchidaceae</taxon>
        <taxon>Epidendroideae</taxon>
        <taxon>Malaxideae</taxon>
        <taxon>Dendrobiinae</taxon>
        <taxon>Dendrobium</taxon>
    </lineage>
</organism>
<sequence length="65" mass="7936">MLKWRGFPSLLCSLQIFREFKILIKILRLALVPRLPEYWWNWISLNDIRIVYGLGLKNLAIFKMW</sequence>
<gene>
    <name evidence="1" type="ORF">IEQ34_000994</name>
</gene>